<reference evidence="6" key="1">
    <citation type="submission" date="2025-08" db="UniProtKB">
        <authorList>
            <consortium name="RefSeq"/>
        </authorList>
    </citation>
    <scope>IDENTIFICATION</scope>
    <source>
        <strain evidence="6">15112-1751.03</strain>
        <tissue evidence="6">Whole Adult</tissue>
    </source>
</reference>
<dbReference type="GO" id="GO:0005634">
    <property type="term" value="C:nucleus"/>
    <property type="evidence" value="ECO:0007669"/>
    <property type="project" value="UniProtKB-SubCell"/>
</dbReference>
<dbReference type="GO" id="GO:0006357">
    <property type="term" value="P:regulation of transcription by RNA polymerase II"/>
    <property type="evidence" value="ECO:0007669"/>
    <property type="project" value="TreeGrafter"/>
</dbReference>
<dbReference type="InterPro" id="IPR006578">
    <property type="entry name" value="MADF-dom"/>
</dbReference>
<dbReference type="GeneID" id="117569069"/>
<dbReference type="GO" id="GO:0003677">
    <property type="term" value="F:DNA binding"/>
    <property type="evidence" value="ECO:0007669"/>
    <property type="project" value="InterPro"/>
</dbReference>
<feature type="domain" description="MADF" evidence="3">
    <location>
        <begin position="16"/>
        <end position="99"/>
    </location>
</feature>
<dbReference type="SMART" id="SM00595">
    <property type="entry name" value="MADF"/>
    <property type="match status" value="1"/>
</dbReference>
<feature type="compositionally biased region" description="Polar residues" evidence="2">
    <location>
        <begin position="465"/>
        <end position="494"/>
    </location>
</feature>
<comment type="subcellular location">
    <subcellularLocation>
        <location evidence="1">Nucleus</location>
    </subcellularLocation>
</comment>
<dbReference type="OrthoDB" id="5803771at2759"/>
<feature type="region of interest" description="Disordered" evidence="2">
    <location>
        <begin position="441"/>
        <end position="516"/>
    </location>
</feature>
<dbReference type="InterPro" id="IPR039353">
    <property type="entry name" value="TF_Adf1"/>
</dbReference>
<feature type="region of interest" description="Disordered" evidence="2">
    <location>
        <begin position="373"/>
        <end position="407"/>
    </location>
</feature>
<feature type="compositionally biased region" description="Acidic residues" evidence="2">
    <location>
        <begin position="133"/>
        <end position="142"/>
    </location>
</feature>
<keyword evidence="1" id="KW-0539">Nucleus</keyword>
<dbReference type="Pfam" id="PF10545">
    <property type="entry name" value="MADF_DNA_bdg"/>
    <property type="match status" value="1"/>
</dbReference>
<feature type="domain" description="BESS" evidence="4">
    <location>
        <begin position="549"/>
        <end position="588"/>
    </location>
</feature>
<feature type="compositionally biased region" description="Polar residues" evidence="2">
    <location>
        <begin position="149"/>
        <end position="158"/>
    </location>
</feature>
<evidence type="ECO:0000313" key="6">
    <source>
        <dbReference type="RefSeq" id="XP_051859764.1"/>
    </source>
</evidence>
<dbReference type="AlphaFoldDB" id="A0A9C6SPP5"/>
<feature type="region of interest" description="Disordered" evidence="2">
    <location>
        <begin position="240"/>
        <end position="290"/>
    </location>
</feature>
<dbReference type="RefSeq" id="XP_051859764.1">
    <property type="nucleotide sequence ID" value="XM_052003804.1"/>
</dbReference>
<keyword evidence="5" id="KW-1185">Reference proteome</keyword>
<feature type="compositionally biased region" description="Low complexity" evidence="2">
    <location>
        <begin position="495"/>
        <end position="516"/>
    </location>
</feature>
<dbReference type="Pfam" id="PF02944">
    <property type="entry name" value="BESS"/>
    <property type="match status" value="1"/>
</dbReference>
<feature type="compositionally biased region" description="Basic and acidic residues" evidence="2">
    <location>
        <begin position="102"/>
        <end position="132"/>
    </location>
</feature>
<evidence type="ECO:0000313" key="5">
    <source>
        <dbReference type="Proteomes" id="UP000515160"/>
    </source>
</evidence>
<dbReference type="InterPro" id="IPR004210">
    <property type="entry name" value="BESS_motif"/>
</dbReference>
<evidence type="ECO:0000259" key="4">
    <source>
        <dbReference type="PROSITE" id="PS51031"/>
    </source>
</evidence>
<name>A0A9C6SPP5_DROAB</name>
<evidence type="ECO:0000259" key="3">
    <source>
        <dbReference type="PROSITE" id="PS51029"/>
    </source>
</evidence>
<evidence type="ECO:0000256" key="2">
    <source>
        <dbReference type="SAM" id="MobiDB-lite"/>
    </source>
</evidence>
<dbReference type="PROSITE" id="PS51031">
    <property type="entry name" value="BESS"/>
    <property type="match status" value="1"/>
</dbReference>
<dbReference type="Proteomes" id="UP000515160">
    <property type="component" value="Chromosome 3"/>
</dbReference>
<dbReference type="PANTHER" id="PTHR12243:SF60">
    <property type="entry name" value="SI:CH211-15D5.12-RELATED"/>
    <property type="match status" value="1"/>
</dbReference>
<dbReference type="PROSITE" id="PS51029">
    <property type="entry name" value="MADF"/>
    <property type="match status" value="1"/>
</dbReference>
<dbReference type="PANTHER" id="PTHR12243">
    <property type="entry name" value="MADF DOMAIN TRANSCRIPTION FACTOR"/>
    <property type="match status" value="1"/>
</dbReference>
<feature type="compositionally biased region" description="Basic and acidic residues" evidence="2">
    <location>
        <begin position="159"/>
        <end position="212"/>
    </location>
</feature>
<accession>A0A9C6SPP5</accession>
<dbReference type="GO" id="GO:0005667">
    <property type="term" value="C:transcription regulator complex"/>
    <property type="evidence" value="ECO:0007669"/>
    <property type="project" value="TreeGrafter"/>
</dbReference>
<sequence>MSLPSPHSAAYKANVKLCRAIEKEPTLYDPNHEHHRKRQPSEICWESVAEETGVSVDKCKRRWRQIRSDYIANRNAPNFPMAEELAFLNAHLPTSSELSTVGEKDTSKKDNESERDSKSKSKEPSVELSYKEEEFEDTEAVEEQPLSKLKQTTLSQKQTESEQDKIKPKDKKVEQKKEAKNKRKYSEYYEKEEEHEAEDKKEAAKLEQPQRLRLDSNKSEFFIKQSSKTTPNCLIIGKKQPTEDATTEPPQLADDHFDPMADESPDETASVGGGRRLRRGPARKQLPIQKTVSEQRITRLSRRKSLSVAAALRLRSSTSPVKMTPLPRTITTSPKAAKVGQPAAATAAAAATSRDDIFPRPRAAPPAVVMARRPGQQLTQSPLQISSPTPSSSQSPAQPSTTAASATAPLMRQIIKPRPVPGTRPTVPAPIAAKRFAVPTATAPRAPPPHSLHNDPLKLPPASKGATSSSPPQQQRLVSSSNTLVISTTSYPTASSNTTTMSSSSGTSSSIGSGSNTGLTTSITASAIASTTTLVKRLEKCSQTDTADVFSDDYFLDMVRPQMREMNSRQKMRFKQKIFNALMETFDDATDFPDSGDLQHFNINTPSGYENVSDVELRLMRELVSIVSAAKHTPETTSTVATALILPTVAKNATPMAAKPQGAVAAASPAATASTAKPNLDEKRMYRIMPMANGVKVPMTMLRQDSIDTNSSTARSTPGIATVTGAAAAAARAKFVIPAKSPRILDPLTTLLTTVPQAGNANKVTAAAATVTTGKDPMLVRQMGRRYSICGGVGPSATLANSQTAAASVGAVNGSLEAMLKRRLPNVTQSMVPPQQRPRYSQSPTGHIAPGNSLLVRRAAVAGAQKQVSPQGGMPLTQKSPQLSGNTGFNSFATPTTLQRVTSPQKRGMVIANVKGQGQQQAKSSVAAVRAAAPLGQIKSTSSPNVANLLSDSRPNMSNPAQRPPAPAQTSQATTAIAIQSQPHSQPAKAAAATAAKTAAAAEQREETQTAGIIAADYFDMSRLKREPQDILDDDILGM</sequence>
<feature type="region of interest" description="Disordered" evidence="2">
    <location>
        <begin position="939"/>
        <end position="974"/>
    </location>
</feature>
<gene>
    <name evidence="6" type="primary">LOC117569069</name>
</gene>
<organism evidence="5 6">
    <name type="scientific">Drosophila albomicans</name>
    <name type="common">Fruit fly</name>
    <dbReference type="NCBI Taxonomy" id="7291"/>
    <lineage>
        <taxon>Eukaryota</taxon>
        <taxon>Metazoa</taxon>
        <taxon>Ecdysozoa</taxon>
        <taxon>Arthropoda</taxon>
        <taxon>Hexapoda</taxon>
        <taxon>Insecta</taxon>
        <taxon>Pterygota</taxon>
        <taxon>Neoptera</taxon>
        <taxon>Endopterygota</taxon>
        <taxon>Diptera</taxon>
        <taxon>Brachycera</taxon>
        <taxon>Muscomorpha</taxon>
        <taxon>Ephydroidea</taxon>
        <taxon>Drosophilidae</taxon>
        <taxon>Drosophila</taxon>
    </lineage>
</organism>
<proteinExistence type="predicted"/>
<evidence type="ECO:0000256" key="1">
    <source>
        <dbReference type="PROSITE-ProRule" id="PRU00371"/>
    </source>
</evidence>
<feature type="compositionally biased region" description="Polar residues" evidence="2">
    <location>
        <begin position="939"/>
        <end position="959"/>
    </location>
</feature>
<feature type="region of interest" description="Disordered" evidence="2">
    <location>
        <begin position="96"/>
        <end position="212"/>
    </location>
</feature>
<protein>
    <submittedName>
        <fullName evidence="6">Mucin-19</fullName>
    </submittedName>
</protein>